<dbReference type="eggNOG" id="COG2936">
    <property type="taxonomic scope" value="Bacteria"/>
</dbReference>
<evidence type="ECO:0000313" key="5">
    <source>
        <dbReference type="Proteomes" id="UP000004619"/>
    </source>
</evidence>
<feature type="domain" description="Xaa-Pro dipeptidyl-peptidase C-terminal" evidence="3">
    <location>
        <begin position="336"/>
        <end position="569"/>
    </location>
</feature>
<dbReference type="Gene3D" id="3.40.50.1820">
    <property type="entry name" value="alpha/beta hydrolase"/>
    <property type="match status" value="1"/>
</dbReference>
<comment type="caution">
    <text evidence="4">The sequence shown here is derived from an EMBL/GenBank/DDBJ whole genome shotgun (WGS) entry which is preliminary data.</text>
</comment>
<keyword evidence="5" id="KW-1185">Reference proteome</keyword>
<name>C7H4F5_FAED2</name>
<dbReference type="SUPFAM" id="SSF49785">
    <property type="entry name" value="Galactose-binding domain-like"/>
    <property type="match status" value="1"/>
</dbReference>
<keyword evidence="1 4" id="KW-0378">Hydrolase</keyword>
<organism evidence="4 5">
    <name type="scientific">Faecalibacterium duncaniae (strain DSM 17677 / JCM 31915 / A2-165)</name>
    <name type="common">Faecalibacterium prausnitzii</name>
    <dbReference type="NCBI Taxonomy" id="411483"/>
    <lineage>
        <taxon>Bacteria</taxon>
        <taxon>Bacillati</taxon>
        <taxon>Bacillota</taxon>
        <taxon>Clostridia</taxon>
        <taxon>Eubacteriales</taxon>
        <taxon>Oscillospiraceae</taxon>
        <taxon>Faecalibacterium</taxon>
    </lineage>
</organism>
<dbReference type="Gene3D" id="2.60.120.260">
    <property type="entry name" value="Galactose-binding domain-like"/>
    <property type="match status" value="1"/>
</dbReference>
<dbReference type="Proteomes" id="UP000004619">
    <property type="component" value="Unassembled WGS sequence"/>
</dbReference>
<protein>
    <submittedName>
        <fullName evidence="4">Hydrolase CocE/NonD family protein</fullName>
    </submittedName>
</protein>
<proteinExistence type="predicted"/>
<dbReference type="InterPro" id="IPR000383">
    <property type="entry name" value="Xaa-Pro-like_dom"/>
</dbReference>
<dbReference type="InterPro" id="IPR008979">
    <property type="entry name" value="Galactose-bd-like_sf"/>
</dbReference>
<sequence>MRTRKGGKINDRGRKKAAAEQKQREMEEMMRQAQESYRQEYASMPYDGPVYGCRREELMLPMQDGVKLYTEIFKPEGLAQFPVLIQRSCYPNQQPLYEINGAELTRRGYGYVIQTCRGTGKSEGHWEPNVNERPDGRDTLQWLNDQPWAESIGYFGASYLALTGWAIADIVPPKVKGMMLTVYGTDRFKSAYEKGLFRHDVLTGWAMQNAGHPVTADYLESCRFRPHDKVDEALWGGKLDWYQDWIHATRRTDAYWQQGWWKLLADVPGNTKVPVYIIDAWYDHHFGSAINTYASLAPETKEHSWLDIGCWNHMSQPCIAWGEQHNLENGDAHRLLEWFDLLLKQKKQPEKRVRTYVMREDRWKTLEAWPAPVSRTEKLYLGETTLNAEPAEGERTFVYDPENPVPSHGAESVLTTIAEAGSLLQPEPDYRPDVVSFVSAPLEKALPICGQIKVHLNVSTDVDDTAFTAKLMEVFPDGRAYNIRGGITTIAADLPEGQTYTPGQTAKVCVEMWDMNWTVQPGSCLRLDVSSSDFPQYAVHSNYAGVWSEQEKTRIAHQKILLGEGSFVELPLHEN</sequence>
<feature type="compositionally biased region" description="Basic and acidic residues" evidence="2">
    <location>
        <begin position="8"/>
        <end position="25"/>
    </location>
</feature>
<dbReference type="EMBL" id="ACOP02000027">
    <property type="protein sequence ID" value="EEU97198.1"/>
    <property type="molecule type" value="Genomic_DNA"/>
</dbReference>
<reference evidence="4" key="1">
    <citation type="submission" date="2009-08" db="EMBL/GenBank/DDBJ databases">
        <authorList>
            <person name="Weinstock G."/>
            <person name="Sodergren E."/>
            <person name="Clifton S."/>
            <person name="Fulton L."/>
            <person name="Fulton B."/>
            <person name="Courtney L."/>
            <person name="Fronick C."/>
            <person name="Harrison M."/>
            <person name="Strong C."/>
            <person name="Farmer C."/>
            <person name="Delahaunty K."/>
            <person name="Markovic C."/>
            <person name="Hall O."/>
            <person name="Minx P."/>
            <person name="Tomlinson C."/>
            <person name="Mitreva M."/>
            <person name="Nelson J."/>
            <person name="Hou S."/>
            <person name="Wollam A."/>
            <person name="Pepin K.H."/>
            <person name="Johnson M."/>
            <person name="Bhonagiri V."/>
            <person name="Nash W.E."/>
            <person name="Warren W."/>
            <person name="Chinwalla A."/>
            <person name="Mardis E.R."/>
            <person name="Wilson R.K."/>
        </authorList>
    </citation>
    <scope>NUCLEOTIDE SEQUENCE [LARGE SCALE GENOMIC DNA]</scope>
    <source>
        <strain evidence="4">A2-165</strain>
    </source>
</reference>
<evidence type="ECO:0000256" key="2">
    <source>
        <dbReference type="SAM" id="MobiDB-lite"/>
    </source>
</evidence>
<dbReference type="HOGENOM" id="CLU_015590_5_1_9"/>
<gene>
    <name evidence="4" type="ORF">FAEPRAA2165_01169</name>
</gene>
<dbReference type="AlphaFoldDB" id="C7H4F5"/>
<dbReference type="InterPro" id="IPR029058">
    <property type="entry name" value="AB_hydrolase_fold"/>
</dbReference>
<evidence type="ECO:0000313" key="4">
    <source>
        <dbReference type="EMBL" id="EEU97198.1"/>
    </source>
</evidence>
<dbReference type="InterPro" id="IPR005674">
    <property type="entry name" value="CocE/Ser_esterase"/>
</dbReference>
<dbReference type="STRING" id="411483.FAEPRAA2165_01169"/>
<evidence type="ECO:0000259" key="3">
    <source>
        <dbReference type="SMART" id="SM00939"/>
    </source>
</evidence>
<dbReference type="InterPro" id="IPR013736">
    <property type="entry name" value="Xaa-Pro_dipept_C"/>
</dbReference>
<dbReference type="SUPFAM" id="SSF53474">
    <property type="entry name" value="alpha/beta-Hydrolases"/>
    <property type="match status" value="1"/>
</dbReference>
<dbReference type="PATRIC" id="fig|411483.3.peg.757"/>
<dbReference type="Pfam" id="PF08530">
    <property type="entry name" value="PepX_C"/>
    <property type="match status" value="1"/>
</dbReference>
<dbReference type="Gene3D" id="1.10.3020.10">
    <property type="entry name" value="alpha-amino acid ester hydrolase ( Helical cap domain)"/>
    <property type="match status" value="1"/>
</dbReference>
<dbReference type="NCBIfam" id="TIGR00976">
    <property type="entry name" value="CocE_NonD"/>
    <property type="match status" value="1"/>
</dbReference>
<dbReference type="Pfam" id="PF02129">
    <property type="entry name" value="Peptidase_S15"/>
    <property type="match status" value="1"/>
</dbReference>
<dbReference type="GO" id="GO:0008239">
    <property type="term" value="F:dipeptidyl-peptidase activity"/>
    <property type="evidence" value="ECO:0007669"/>
    <property type="project" value="InterPro"/>
</dbReference>
<feature type="region of interest" description="Disordered" evidence="2">
    <location>
        <begin position="1"/>
        <end position="25"/>
    </location>
</feature>
<dbReference type="SMART" id="SM00939">
    <property type="entry name" value="PepX_C"/>
    <property type="match status" value="1"/>
</dbReference>
<accession>C7H4F5</accession>
<evidence type="ECO:0000256" key="1">
    <source>
        <dbReference type="ARBA" id="ARBA00022801"/>
    </source>
</evidence>